<gene>
    <name evidence="1" type="ORF">GCM10008957_25300</name>
</gene>
<reference evidence="1" key="1">
    <citation type="journal article" date="2014" name="Int. J. Syst. Evol. Microbiol.">
        <title>Complete genome sequence of Corynebacterium casei LMG S-19264T (=DSM 44701T), isolated from a smear-ripened cheese.</title>
        <authorList>
            <consortium name="US DOE Joint Genome Institute (JGI-PGF)"/>
            <person name="Walter F."/>
            <person name="Albersmeier A."/>
            <person name="Kalinowski J."/>
            <person name="Ruckert C."/>
        </authorList>
    </citation>
    <scope>NUCLEOTIDE SEQUENCE</scope>
    <source>
        <strain evidence="1">JCM 31311</strain>
    </source>
</reference>
<dbReference type="RefSeq" id="WP_189090876.1">
    <property type="nucleotide sequence ID" value="NZ_BMQL01000013.1"/>
</dbReference>
<evidence type="ECO:0000313" key="1">
    <source>
        <dbReference type="EMBL" id="GGR11439.1"/>
    </source>
</evidence>
<dbReference type="Proteomes" id="UP000603865">
    <property type="component" value="Unassembled WGS sequence"/>
</dbReference>
<accession>A0A918C9E9</accession>
<sequence>MTSNARSTPPPAWLTHEMIIQALARKKLQELGELKDKKSGNDQERWTARYQHDLIGFCERALGMTPWRGVNGHQGQYEVLEAIQDSVTRQLAGEENVPYIFVVEAGHGLGKTYGLEAPVIAWFYRCFAPSVVQSTANTNDQVRDTLWKDVRTHVTNAKQRRRNVMPGLMPKDMRAQQAANHFAMGFVTNDSGNTGTERVQGQHNEFHLWVFEEAEGIAEFMYDAVKRQFTGNRVRLWLLIANPKTSSSSFQEMKLHPMAKVFRLSLLGFPNVWNGTNEVPGGTDRGTFNAWIEDQRTFGCEVVPEHDEARHTFTVPWDVPKAGGGVHPAGTIFAPKRGFLYGALGIPPGGGGGDTFISSGRYEACLTREVEVEQPEAAVRAELERALRTNEPARPLGPGLTVQLGIDCARFGDDSGVLYSLFKRELRFESAIQGAQDADEMTRTDRYVQEAAAALKRAAAQGARKASVRVDAGYGGGIVDGLRKNQDLHKLFPEGFAVHEVQFGSLPNDQEQYADLITELYALSDEVLSAVRIVSPGLLLKRDLTERKFGYVTKKDRDVKKLEKKDSFKKRTKGQSPDDGDAAVLALAPERLFVQAVPATPEAILASLGAGVW</sequence>
<reference evidence="1" key="2">
    <citation type="submission" date="2020-09" db="EMBL/GenBank/DDBJ databases">
        <authorList>
            <person name="Sun Q."/>
            <person name="Ohkuma M."/>
        </authorList>
    </citation>
    <scope>NUCLEOTIDE SEQUENCE</scope>
    <source>
        <strain evidence="1">JCM 31311</strain>
    </source>
</reference>
<evidence type="ECO:0000313" key="2">
    <source>
        <dbReference type="Proteomes" id="UP000603865"/>
    </source>
</evidence>
<keyword evidence="2" id="KW-1185">Reference proteome</keyword>
<organism evidence="1 2">
    <name type="scientific">Deinococcus ruber</name>
    <dbReference type="NCBI Taxonomy" id="1848197"/>
    <lineage>
        <taxon>Bacteria</taxon>
        <taxon>Thermotogati</taxon>
        <taxon>Deinococcota</taxon>
        <taxon>Deinococci</taxon>
        <taxon>Deinococcales</taxon>
        <taxon>Deinococcaceae</taxon>
        <taxon>Deinococcus</taxon>
    </lineage>
</organism>
<comment type="caution">
    <text evidence="1">The sequence shown here is derived from an EMBL/GenBank/DDBJ whole genome shotgun (WGS) entry which is preliminary data.</text>
</comment>
<dbReference type="EMBL" id="BMQL01000013">
    <property type="protein sequence ID" value="GGR11439.1"/>
    <property type="molecule type" value="Genomic_DNA"/>
</dbReference>
<dbReference type="AlphaFoldDB" id="A0A918C9E9"/>
<protein>
    <recommendedName>
        <fullName evidence="3">Terminase</fullName>
    </recommendedName>
</protein>
<name>A0A918C9E9_9DEIO</name>
<proteinExistence type="predicted"/>
<evidence type="ECO:0008006" key="3">
    <source>
        <dbReference type="Google" id="ProtNLM"/>
    </source>
</evidence>
<dbReference type="Gene3D" id="3.30.420.240">
    <property type="match status" value="1"/>
</dbReference>